<dbReference type="InterPro" id="IPR042100">
    <property type="entry name" value="Bug_dom1"/>
</dbReference>
<evidence type="ECO:0000313" key="4">
    <source>
        <dbReference type="Proteomes" id="UP001169027"/>
    </source>
</evidence>
<evidence type="ECO:0000313" key="3">
    <source>
        <dbReference type="EMBL" id="MDO1537773.1"/>
    </source>
</evidence>
<comment type="similarity">
    <text evidence="1">Belongs to the UPF0065 (bug) family.</text>
</comment>
<sequence>MKILSFLAAAAATLWMGASPPALAEPAYPTKPVTIVVAFPPGGTADLLSRVLAVKLGEAWKQTVVVENRAGASGIIGSQYVARQPADGYTLMVVPITHVTNSSLFAKVPFDPIEDFTPISMLASSPLMIVSSNSFPAKNMGELVALAKAKPGSLNCGSAGTGTSQHLACELFKSTARVDIKHVPYKGNAMAMTDVMGGQIELLFDQMATAVPHVKAGRVRALAVTSATRSPAMPDVPTVSESGLPGFETNAWFGIVGPRDMPKDVVDSINASLRKVLARTEVKKQLGDQGLELTPSSPEEFRSTLKSETTKWASVIKEAGVKLE</sequence>
<dbReference type="InterPro" id="IPR005064">
    <property type="entry name" value="BUG"/>
</dbReference>
<dbReference type="RefSeq" id="WP_301816208.1">
    <property type="nucleotide sequence ID" value="NZ_JAUJZH010000048.1"/>
</dbReference>
<keyword evidence="2" id="KW-0732">Signal</keyword>
<dbReference type="Pfam" id="PF03401">
    <property type="entry name" value="TctC"/>
    <property type="match status" value="1"/>
</dbReference>
<dbReference type="SUPFAM" id="SSF53850">
    <property type="entry name" value="Periplasmic binding protein-like II"/>
    <property type="match status" value="1"/>
</dbReference>
<reference evidence="3" key="1">
    <citation type="submission" date="2023-06" db="EMBL/GenBank/DDBJ databases">
        <authorList>
            <person name="Jiang Y."/>
            <person name="Liu Q."/>
        </authorList>
    </citation>
    <scope>NUCLEOTIDE SEQUENCE</scope>
    <source>
        <strain evidence="3">CGMCC 1.12090</strain>
    </source>
</reference>
<dbReference type="Proteomes" id="UP001169027">
    <property type="component" value="Unassembled WGS sequence"/>
</dbReference>
<organism evidence="3 4">
    <name type="scientific">Variovorax ginsengisoli</name>
    <dbReference type="NCBI Taxonomy" id="363844"/>
    <lineage>
        <taxon>Bacteria</taxon>
        <taxon>Pseudomonadati</taxon>
        <taxon>Pseudomonadota</taxon>
        <taxon>Betaproteobacteria</taxon>
        <taxon>Burkholderiales</taxon>
        <taxon>Comamonadaceae</taxon>
        <taxon>Variovorax</taxon>
    </lineage>
</organism>
<gene>
    <name evidence="3" type="ORF">Q2T77_36620</name>
</gene>
<comment type="caution">
    <text evidence="3">The sequence shown here is derived from an EMBL/GenBank/DDBJ whole genome shotgun (WGS) entry which is preliminary data.</text>
</comment>
<evidence type="ECO:0000256" key="1">
    <source>
        <dbReference type="ARBA" id="ARBA00006987"/>
    </source>
</evidence>
<dbReference type="EMBL" id="JAUKVY010000048">
    <property type="protein sequence ID" value="MDO1537773.1"/>
    <property type="molecule type" value="Genomic_DNA"/>
</dbReference>
<feature type="signal peptide" evidence="2">
    <location>
        <begin position="1"/>
        <end position="24"/>
    </location>
</feature>
<dbReference type="Gene3D" id="3.40.190.10">
    <property type="entry name" value="Periplasmic binding protein-like II"/>
    <property type="match status" value="1"/>
</dbReference>
<dbReference type="Gene3D" id="3.40.190.150">
    <property type="entry name" value="Bordetella uptake gene, domain 1"/>
    <property type="match status" value="1"/>
</dbReference>
<proteinExistence type="inferred from homology"/>
<dbReference type="PANTHER" id="PTHR42928:SF5">
    <property type="entry name" value="BLR1237 PROTEIN"/>
    <property type="match status" value="1"/>
</dbReference>
<name>A0ABT8SFX6_9BURK</name>
<evidence type="ECO:0000256" key="2">
    <source>
        <dbReference type="SAM" id="SignalP"/>
    </source>
</evidence>
<accession>A0ABT8SFX6</accession>
<dbReference type="PIRSF" id="PIRSF017082">
    <property type="entry name" value="YflP"/>
    <property type="match status" value="1"/>
</dbReference>
<dbReference type="CDD" id="cd13578">
    <property type="entry name" value="PBP2_Bug27"/>
    <property type="match status" value="1"/>
</dbReference>
<dbReference type="PANTHER" id="PTHR42928">
    <property type="entry name" value="TRICARBOXYLATE-BINDING PROTEIN"/>
    <property type="match status" value="1"/>
</dbReference>
<feature type="chain" id="PRO_5045369976" evidence="2">
    <location>
        <begin position="25"/>
        <end position="324"/>
    </location>
</feature>
<keyword evidence="4" id="KW-1185">Reference proteome</keyword>
<protein>
    <submittedName>
        <fullName evidence="3">Tripartite tricarboxylate transporter substrate binding protein</fullName>
    </submittedName>
</protein>